<organism evidence="1 2">
    <name type="scientific">Nicotiana tabacum</name>
    <name type="common">Common tobacco</name>
    <dbReference type="NCBI Taxonomy" id="4097"/>
    <lineage>
        <taxon>Eukaryota</taxon>
        <taxon>Viridiplantae</taxon>
        <taxon>Streptophyta</taxon>
        <taxon>Embryophyta</taxon>
        <taxon>Tracheophyta</taxon>
        <taxon>Spermatophyta</taxon>
        <taxon>Magnoliopsida</taxon>
        <taxon>eudicotyledons</taxon>
        <taxon>Gunneridae</taxon>
        <taxon>Pentapetalae</taxon>
        <taxon>asterids</taxon>
        <taxon>lamiids</taxon>
        <taxon>Solanales</taxon>
        <taxon>Solanaceae</taxon>
        <taxon>Nicotianoideae</taxon>
        <taxon>Nicotianeae</taxon>
        <taxon>Nicotiana</taxon>
    </lineage>
</organism>
<proteinExistence type="predicted"/>
<evidence type="ECO:0000313" key="1">
    <source>
        <dbReference type="Proteomes" id="UP000790787"/>
    </source>
</evidence>
<sequence length="914" mass="101615">MEDGPFTLHDMFAKLSSDNTIATSDFSEFLSDGFWLETTNHASNFLTPSSLASQPLLLDTTKAGHFLPTTDQLTLQEETDKDKILFAQMDDFSPTRRENSETSPRRLWIGPNINPNPTLSVKKRLVQAIEHLKDSTRDKDVLIQIWVPVKRGGKHVLITNNQPYFLNPNFQSLVEYRYVSQNYQFAAEKDSKELVGLPGRVFLKKLPEWTPDVRFFKREEYPRVNHAHQYNVRGSIAVPVFETGSGTCLGVVEIVTTTQKTHYHPELEDVCKALEAVNLRSSGISNPAKIKDCNESYLAALAEIQYILTCVCDTHKLPLAQTWAPCIQQGKGGCLQSDENSASCVTTVDEACYVRDPQVLPFHYACSEHHLLKGEGVAGGAFNTNQPCFATDITAFSKTEYPLSHHARMFGLCSAVAIRLRSIYTGSADFVLEFFLPLDCKNTEDQKQMLSSLSSVIQQSCRSLRVVTDQELQEEKELLQREKVILSAGESHEEISRKPVSPPYGDQDASSWLSQMMDSQRKGKGAAVSQEENFKVTANHWRESIHASTYSEPNQIQDNFGPNGGSGGSLDFSSGTGSHSSGAKRAGERRRSKTEKSISLQVLRQYFAGSLKDAAKSIGVCPTTLKRICRQHGITRWPSRKIKKVGHSLQKLQLVIDSVHGAEGAIKLSSFYTNFPELTSPNNPGTSNLSASKNHDHLQQVNTQPDGSALSPVTTTSKSTSSSGSHNSSSSLFCSTDSKHLFPLTNVFATGNATMEEHPGGMLKRAHTEAELHDMGQEETKLLVRSQSQKIQSNHISLEPLCPLPTSSNQVIRDSATFKVKATFGKEKIRFSLQSHWGFIDVQQEVLRRFNIEDGKIDLKYLDDDDEWVLLTCDADLEECIDIHRLCKRRTIKVSLHHAYHPNLGSSFGSSGPA</sequence>
<name>A0AC58TAK9_TOBAC</name>
<evidence type="ECO:0000313" key="2">
    <source>
        <dbReference type="RefSeq" id="XP_075094262.1"/>
    </source>
</evidence>
<keyword evidence="1" id="KW-1185">Reference proteome</keyword>
<accession>A0AC58TAK9</accession>
<reference evidence="2" key="2">
    <citation type="submission" date="2025-08" db="UniProtKB">
        <authorList>
            <consortium name="RefSeq"/>
        </authorList>
    </citation>
    <scope>IDENTIFICATION</scope>
    <source>
        <tissue evidence="2">Leaf</tissue>
    </source>
</reference>
<reference evidence="1" key="1">
    <citation type="journal article" date="2014" name="Nat. Commun.">
        <title>The tobacco genome sequence and its comparison with those of tomato and potato.</title>
        <authorList>
            <person name="Sierro N."/>
            <person name="Battey J.N."/>
            <person name="Ouadi S."/>
            <person name="Bakaher N."/>
            <person name="Bovet L."/>
            <person name="Willig A."/>
            <person name="Goepfert S."/>
            <person name="Peitsch M.C."/>
            <person name="Ivanov N.V."/>
        </authorList>
    </citation>
    <scope>NUCLEOTIDE SEQUENCE [LARGE SCALE GENOMIC DNA]</scope>
</reference>
<protein>
    <submittedName>
        <fullName evidence="2">Protein NLP2</fullName>
    </submittedName>
</protein>
<dbReference type="Proteomes" id="UP000790787">
    <property type="component" value="Chromosome 19"/>
</dbReference>
<dbReference type="RefSeq" id="XP_075094262.1">
    <property type="nucleotide sequence ID" value="XM_075238161.1"/>
</dbReference>
<gene>
    <name evidence="2" type="primary">LOC107812713</name>
</gene>